<sequence length="57" mass="6076">MHTNSFAISQHLAYNEPGHGHYHHGSYLKPADGSAIASATNAACSLLPIVLALLLHR</sequence>
<feature type="transmembrane region" description="Helical" evidence="1">
    <location>
        <begin position="35"/>
        <end position="55"/>
    </location>
</feature>
<dbReference type="EMBL" id="KN833692">
    <property type="protein sequence ID" value="KIK28370.1"/>
    <property type="molecule type" value="Genomic_DNA"/>
</dbReference>
<protein>
    <submittedName>
        <fullName evidence="2">Uncharacterized protein</fullName>
    </submittedName>
</protein>
<keyword evidence="3" id="KW-1185">Reference proteome</keyword>
<feature type="non-terminal residue" evidence="2">
    <location>
        <position position="57"/>
    </location>
</feature>
<evidence type="ECO:0000313" key="3">
    <source>
        <dbReference type="Proteomes" id="UP000054018"/>
    </source>
</evidence>
<keyword evidence="1" id="KW-0812">Transmembrane</keyword>
<name>A0A0C9YTU0_9AGAM</name>
<evidence type="ECO:0000313" key="2">
    <source>
        <dbReference type="EMBL" id="KIK28370.1"/>
    </source>
</evidence>
<keyword evidence="1" id="KW-0472">Membrane</keyword>
<organism evidence="2 3">
    <name type="scientific">Pisolithus microcarpus 441</name>
    <dbReference type="NCBI Taxonomy" id="765257"/>
    <lineage>
        <taxon>Eukaryota</taxon>
        <taxon>Fungi</taxon>
        <taxon>Dikarya</taxon>
        <taxon>Basidiomycota</taxon>
        <taxon>Agaricomycotina</taxon>
        <taxon>Agaricomycetes</taxon>
        <taxon>Agaricomycetidae</taxon>
        <taxon>Boletales</taxon>
        <taxon>Sclerodermatineae</taxon>
        <taxon>Pisolithaceae</taxon>
        <taxon>Pisolithus</taxon>
    </lineage>
</organism>
<dbReference type="AlphaFoldDB" id="A0A0C9YTU0"/>
<reference evidence="3" key="2">
    <citation type="submission" date="2015-01" db="EMBL/GenBank/DDBJ databases">
        <title>Evolutionary Origins and Diversification of the Mycorrhizal Mutualists.</title>
        <authorList>
            <consortium name="DOE Joint Genome Institute"/>
            <consortium name="Mycorrhizal Genomics Consortium"/>
            <person name="Kohler A."/>
            <person name="Kuo A."/>
            <person name="Nagy L.G."/>
            <person name="Floudas D."/>
            <person name="Copeland A."/>
            <person name="Barry K.W."/>
            <person name="Cichocki N."/>
            <person name="Veneault-Fourrey C."/>
            <person name="LaButti K."/>
            <person name="Lindquist E.A."/>
            <person name="Lipzen A."/>
            <person name="Lundell T."/>
            <person name="Morin E."/>
            <person name="Murat C."/>
            <person name="Riley R."/>
            <person name="Ohm R."/>
            <person name="Sun H."/>
            <person name="Tunlid A."/>
            <person name="Henrissat B."/>
            <person name="Grigoriev I.V."/>
            <person name="Hibbett D.S."/>
            <person name="Martin F."/>
        </authorList>
    </citation>
    <scope>NUCLEOTIDE SEQUENCE [LARGE SCALE GENOMIC DNA]</scope>
    <source>
        <strain evidence="3">441</strain>
    </source>
</reference>
<keyword evidence="1" id="KW-1133">Transmembrane helix</keyword>
<reference evidence="2 3" key="1">
    <citation type="submission" date="2014-04" db="EMBL/GenBank/DDBJ databases">
        <authorList>
            <consortium name="DOE Joint Genome Institute"/>
            <person name="Kuo A."/>
            <person name="Kohler A."/>
            <person name="Costa M.D."/>
            <person name="Nagy L.G."/>
            <person name="Floudas D."/>
            <person name="Copeland A."/>
            <person name="Barry K.W."/>
            <person name="Cichocki N."/>
            <person name="Veneault-Fourrey C."/>
            <person name="LaButti K."/>
            <person name="Lindquist E.A."/>
            <person name="Lipzen A."/>
            <person name="Lundell T."/>
            <person name="Morin E."/>
            <person name="Murat C."/>
            <person name="Sun H."/>
            <person name="Tunlid A."/>
            <person name="Henrissat B."/>
            <person name="Grigoriev I.V."/>
            <person name="Hibbett D.S."/>
            <person name="Martin F."/>
            <person name="Nordberg H.P."/>
            <person name="Cantor M.N."/>
            <person name="Hua S.X."/>
        </authorList>
    </citation>
    <scope>NUCLEOTIDE SEQUENCE [LARGE SCALE GENOMIC DNA]</scope>
    <source>
        <strain evidence="2 3">441</strain>
    </source>
</reference>
<dbReference type="Proteomes" id="UP000054018">
    <property type="component" value="Unassembled WGS sequence"/>
</dbReference>
<proteinExistence type="predicted"/>
<dbReference type="HOGENOM" id="CLU_3002161_0_0_1"/>
<gene>
    <name evidence="2" type="ORF">PISMIDRAFT_673345</name>
</gene>
<accession>A0A0C9YTU0</accession>
<evidence type="ECO:0000256" key="1">
    <source>
        <dbReference type="SAM" id="Phobius"/>
    </source>
</evidence>